<accession>A0ABV2X7N9</accession>
<keyword evidence="3" id="KW-1185">Reference proteome</keyword>
<evidence type="ECO:0000313" key="2">
    <source>
        <dbReference type="EMBL" id="MEU2121902.1"/>
    </source>
</evidence>
<comment type="caution">
    <text evidence="2">The sequence shown here is derived from an EMBL/GenBank/DDBJ whole genome shotgun (WGS) entry which is preliminary data.</text>
</comment>
<feature type="region of interest" description="Disordered" evidence="1">
    <location>
        <begin position="20"/>
        <end position="50"/>
    </location>
</feature>
<organism evidence="2 3">
    <name type="scientific">Nocardia niwae</name>
    <dbReference type="NCBI Taxonomy" id="626084"/>
    <lineage>
        <taxon>Bacteria</taxon>
        <taxon>Bacillati</taxon>
        <taxon>Actinomycetota</taxon>
        <taxon>Actinomycetes</taxon>
        <taxon>Mycobacteriales</taxon>
        <taxon>Nocardiaceae</taxon>
        <taxon>Nocardia</taxon>
    </lineage>
</organism>
<feature type="region of interest" description="Disordered" evidence="1">
    <location>
        <begin position="67"/>
        <end position="87"/>
    </location>
</feature>
<dbReference type="RefSeq" id="WP_357990616.1">
    <property type="nucleotide sequence ID" value="NZ_JBEYBR010000016.1"/>
</dbReference>
<proteinExistence type="predicted"/>
<dbReference type="Proteomes" id="UP001550535">
    <property type="component" value="Unassembled WGS sequence"/>
</dbReference>
<sequence length="223" mass="23295">MVALGVGVVIGVVVGVRSDESATSPTPLITSATSSAAPSTSSRRDPAPGNYSISGITNACDLVDPTPLHRWSSTPREAPQHREFPPNDYDGGNLYCAIRYTSPSTIPDDATVDEAGISLQAQFTGADTAPAYDGWQQTDTGSTGAGRASGEVTGIGTEGYWHTATTDTGNAMTYILGVQDSNVSVRVEVAVLRAKGEPPVNREELATIAENQARRALDGVRKT</sequence>
<dbReference type="EMBL" id="JBEYBR010000016">
    <property type="protein sequence ID" value="MEU2121902.1"/>
    <property type="molecule type" value="Genomic_DNA"/>
</dbReference>
<reference evidence="2 3" key="1">
    <citation type="submission" date="2024-06" db="EMBL/GenBank/DDBJ databases">
        <title>The Natural Products Discovery Center: Release of the First 8490 Sequenced Strains for Exploring Actinobacteria Biosynthetic Diversity.</title>
        <authorList>
            <person name="Kalkreuter E."/>
            <person name="Kautsar S.A."/>
            <person name="Yang D."/>
            <person name="Bader C.D."/>
            <person name="Teijaro C.N."/>
            <person name="Fluegel L."/>
            <person name="Davis C.M."/>
            <person name="Simpson J.R."/>
            <person name="Lauterbach L."/>
            <person name="Steele A.D."/>
            <person name="Gui C."/>
            <person name="Meng S."/>
            <person name="Li G."/>
            <person name="Viehrig K."/>
            <person name="Ye F."/>
            <person name="Su P."/>
            <person name="Kiefer A.F."/>
            <person name="Nichols A."/>
            <person name="Cepeda A.J."/>
            <person name="Yan W."/>
            <person name="Fan B."/>
            <person name="Jiang Y."/>
            <person name="Adhikari A."/>
            <person name="Zheng C.-J."/>
            <person name="Schuster L."/>
            <person name="Cowan T.M."/>
            <person name="Smanski M.J."/>
            <person name="Chevrette M.G."/>
            <person name="De Carvalho L.P.S."/>
            <person name="Shen B."/>
        </authorList>
    </citation>
    <scope>NUCLEOTIDE SEQUENCE [LARGE SCALE GENOMIC DNA]</scope>
    <source>
        <strain evidence="2 3">NPDC019434</strain>
    </source>
</reference>
<feature type="compositionally biased region" description="Low complexity" evidence="1">
    <location>
        <begin position="20"/>
        <end position="41"/>
    </location>
</feature>
<gene>
    <name evidence="2" type="ORF">ABZ507_08695</name>
</gene>
<evidence type="ECO:0000256" key="1">
    <source>
        <dbReference type="SAM" id="MobiDB-lite"/>
    </source>
</evidence>
<evidence type="ECO:0008006" key="4">
    <source>
        <dbReference type="Google" id="ProtNLM"/>
    </source>
</evidence>
<name>A0ABV2X7N9_9NOCA</name>
<evidence type="ECO:0000313" key="3">
    <source>
        <dbReference type="Proteomes" id="UP001550535"/>
    </source>
</evidence>
<protein>
    <recommendedName>
        <fullName evidence="4">DUF3558 domain-containing protein</fullName>
    </recommendedName>
</protein>